<evidence type="ECO:0000256" key="1">
    <source>
        <dbReference type="ARBA" id="ARBA00004141"/>
    </source>
</evidence>
<dbReference type="Pfam" id="PF07690">
    <property type="entry name" value="MFS_1"/>
    <property type="match status" value="1"/>
</dbReference>
<dbReference type="OrthoDB" id="6133115at2759"/>
<dbReference type="EMBL" id="CAJNDS010001779">
    <property type="protein sequence ID" value="CAE7278231.1"/>
    <property type="molecule type" value="Genomic_DNA"/>
</dbReference>
<keyword evidence="3 7" id="KW-0812">Transmembrane</keyword>
<accession>A0A812MR50</accession>
<proteinExistence type="predicted"/>
<evidence type="ECO:0000256" key="4">
    <source>
        <dbReference type="ARBA" id="ARBA00022989"/>
    </source>
</evidence>
<dbReference type="SUPFAM" id="SSF103473">
    <property type="entry name" value="MFS general substrate transporter"/>
    <property type="match status" value="1"/>
</dbReference>
<evidence type="ECO:0000313" key="8">
    <source>
        <dbReference type="EMBL" id="CAE7278231.1"/>
    </source>
</evidence>
<keyword evidence="9" id="KW-1185">Reference proteome</keyword>
<evidence type="ECO:0000256" key="3">
    <source>
        <dbReference type="ARBA" id="ARBA00022692"/>
    </source>
</evidence>
<comment type="caution">
    <text evidence="8">The sequence shown here is derived from an EMBL/GenBank/DDBJ whole genome shotgun (WGS) entry which is preliminary data.</text>
</comment>
<evidence type="ECO:0000313" key="9">
    <source>
        <dbReference type="Proteomes" id="UP000604046"/>
    </source>
</evidence>
<name>A0A812MR50_9DINO</name>
<sequence>MESSACDADVAIEKVGMGRGQWILFSLVALLLLADGVQLLYLSYVTRVLQVEWHLSAEEEARIISMVFWGEVLGAPVWGILADRVGRRPAFLWSALVISVAGFAAALCQSVLHLTLVRAADPSTVPSWPRAFWSLAVGRPSLLHAPFPIPLPFFLVSGCCQSRRIGSPAKLGDKRLPKLSQCGPGGMLPHMSSPR</sequence>
<feature type="region of interest" description="Disordered" evidence="6">
    <location>
        <begin position="176"/>
        <end position="195"/>
    </location>
</feature>
<dbReference type="Proteomes" id="UP000604046">
    <property type="component" value="Unassembled WGS sequence"/>
</dbReference>
<keyword evidence="4 7" id="KW-1133">Transmembrane helix</keyword>
<dbReference type="GO" id="GO:0022857">
    <property type="term" value="F:transmembrane transporter activity"/>
    <property type="evidence" value="ECO:0007669"/>
    <property type="project" value="InterPro"/>
</dbReference>
<evidence type="ECO:0000256" key="2">
    <source>
        <dbReference type="ARBA" id="ARBA00022448"/>
    </source>
</evidence>
<dbReference type="InterPro" id="IPR036259">
    <property type="entry name" value="MFS_trans_sf"/>
</dbReference>
<protein>
    <submittedName>
        <fullName evidence="8">OCT7 protein</fullName>
    </submittedName>
</protein>
<dbReference type="PANTHER" id="PTHR23511:SF5">
    <property type="entry name" value="MAJOR FACILITATOR-TYPE TRANSPORTER HXNZ-RELATED"/>
    <property type="match status" value="1"/>
</dbReference>
<feature type="transmembrane region" description="Helical" evidence="7">
    <location>
        <begin position="61"/>
        <end position="81"/>
    </location>
</feature>
<dbReference type="PANTHER" id="PTHR23511">
    <property type="entry name" value="SYNAPTIC VESICLE GLYCOPROTEIN 2"/>
    <property type="match status" value="1"/>
</dbReference>
<keyword evidence="2" id="KW-0813">Transport</keyword>
<dbReference type="InterPro" id="IPR011701">
    <property type="entry name" value="MFS"/>
</dbReference>
<evidence type="ECO:0000256" key="6">
    <source>
        <dbReference type="SAM" id="MobiDB-lite"/>
    </source>
</evidence>
<dbReference type="GO" id="GO:0016020">
    <property type="term" value="C:membrane"/>
    <property type="evidence" value="ECO:0007669"/>
    <property type="project" value="UniProtKB-SubCell"/>
</dbReference>
<organism evidence="8 9">
    <name type="scientific">Symbiodinium natans</name>
    <dbReference type="NCBI Taxonomy" id="878477"/>
    <lineage>
        <taxon>Eukaryota</taxon>
        <taxon>Sar</taxon>
        <taxon>Alveolata</taxon>
        <taxon>Dinophyceae</taxon>
        <taxon>Suessiales</taxon>
        <taxon>Symbiodiniaceae</taxon>
        <taxon>Symbiodinium</taxon>
    </lineage>
</organism>
<feature type="transmembrane region" description="Helical" evidence="7">
    <location>
        <begin position="90"/>
        <end position="112"/>
    </location>
</feature>
<evidence type="ECO:0000256" key="5">
    <source>
        <dbReference type="ARBA" id="ARBA00023136"/>
    </source>
</evidence>
<evidence type="ECO:0000256" key="7">
    <source>
        <dbReference type="SAM" id="Phobius"/>
    </source>
</evidence>
<reference evidence="8" key="1">
    <citation type="submission" date="2021-02" db="EMBL/GenBank/DDBJ databases">
        <authorList>
            <person name="Dougan E. K."/>
            <person name="Rhodes N."/>
            <person name="Thang M."/>
            <person name="Chan C."/>
        </authorList>
    </citation>
    <scope>NUCLEOTIDE SEQUENCE</scope>
</reference>
<dbReference type="AlphaFoldDB" id="A0A812MR50"/>
<gene>
    <name evidence="8" type="primary">OCT7</name>
    <name evidence="8" type="ORF">SNAT2548_LOCUS14750</name>
</gene>
<feature type="transmembrane region" description="Helical" evidence="7">
    <location>
        <begin position="22"/>
        <end position="41"/>
    </location>
</feature>
<keyword evidence="5 7" id="KW-0472">Membrane</keyword>
<dbReference type="Gene3D" id="1.20.1250.20">
    <property type="entry name" value="MFS general substrate transporter like domains"/>
    <property type="match status" value="1"/>
</dbReference>
<comment type="subcellular location">
    <subcellularLocation>
        <location evidence="1">Membrane</location>
        <topology evidence="1">Multi-pass membrane protein</topology>
    </subcellularLocation>
</comment>